<evidence type="ECO:0000256" key="1">
    <source>
        <dbReference type="SAM" id="MobiDB-lite"/>
    </source>
</evidence>
<reference evidence="2" key="1">
    <citation type="submission" date="2021-01" db="EMBL/GenBank/DDBJ databases">
        <authorList>
            <person name="Corre E."/>
            <person name="Pelletier E."/>
            <person name="Niang G."/>
            <person name="Scheremetjew M."/>
            <person name="Finn R."/>
            <person name="Kale V."/>
            <person name="Holt S."/>
            <person name="Cochrane G."/>
            <person name="Meng A."/>
            <person name="Brown T."/>
            <person name="Cohen L."/>
        </authorList>
    </citation>
    <scope>NUCLEOTIDE SEQUENCE</scope>
    <source>
        <strain evidence="2">SoJaBio B1-5/56/2</strain>
    </source>
</reference>
<accession>A0A7S4NL56</accession>
<gene>
    <name evidence="2" type="ORF">NAES01612_LOCUS6949</name>
</gene>
<protein>
    <submittedName>
        <fullName evidence="2">Uncharacterized protein</fullName>
    </submittedName>
</protein>
<proteinExistence type="predicted"/>
<evidence type="ECO:0000313" key="2">
    <source>
        <dbReference type="EMBL" id="CAE2295247.1"/>
    </source>
</evidence>
<dbReference type="AlphaFoldDB" id="A0A7S4NL56"/>
<sequence length="307" mass="34209">MADEDKGHLSCLGDAAEEKGGKGGTKVDGKDGKHASPAEKTDKREKEHKEDKDKGEGEGDCPLLDCSGKGRKRKRISLAEYDEDIRQFLSMRLAPQAIAFQLRQKHCLTEDSCTPAQVSNRIQTLRRKCRIVPTQIGTGASAVTALTCVPTGRGGDDDDELIDDICVTEVRHDENFRNSILEQALTNLGMFFSKETKDSLIVYFNRGHFGCALRLAPLKPNALLVHYDPVQPPPQLFEDTFPRTGLKAVDRPKATMSVMIPSPKPLDIHRKPEIMQWPSDDKAEWVVVILKFEEPQAEKSEIVFGEK</sequence>
<feature type="region of interest" description="Disordered" evidence="1">
    <location>
        <begin position="1"/>
        <end position="62"/>
    </location>
</feature>
<feature type="non-terminal residue" evidence="2">
    <location>
        <position position="307"/>
    </location>
</feature>
<dbReference type="EMBL" id="HBKR01010464">
    <property type="protein sequence ID" value="CAE2295247.1"/>
    <property type="molecule type" value="Transcribed_RNA"/>
</dbReference>
<organism evidence="2">
    <name type="scientific">Paramoeba aestuarina</name>
    <dbReference type="NCBI Taxonomy" id="180227"/>
    <lineage>
        <taxon>Eukaryota</taxon>
        <taxon>Amoebozoa</taxon>
        <taxon>Discosea</taxon>
        <taxon>Flabellinia</taxon>
        <taxon>Dactylopodida</taxon>
        <taxon>Paramoebidae</taxon>
        <taxon>Paramoeba</taxon>
    </lineage>
</organism>
<name>A0A7S4NL56_9EUKA</name>
<feature type="compositionally biased region" description="Basic and acidic residues" evidence="1">
    <location>
        <begin position="16"/>
        <end position="57"/>
    </location>
</feature>